<keyword evidence="18" id="KW-1185">Reference proteome</keyword>
<keyword evidence="7" id="KW-0574">Periplasm</keyword>
<dbReference type="Pfam" id="PF17969">
    <property type="entry name" value="Ldt_C"/>
    <property type="match status" value="1"/>
</dbReference>
<dbReference type="InterPro" id="IPR041597">
    <property type="entry name" value="Ldt_C"/>
</dbReference>
<feature type="active site" description="Proton donor/acceptor" evidence="13">
    <location>
        <position position="188"/>
    </location>
</feature>
<feature type="domain" description="LysM" evidence="15">
    <location>
        <begin position="36"/>
        <end position="81"/>
    </location>
</feature>
<dbReference type="Pfam" id="PF03734">
    <property type="entry name" value="YkuD"/>
    <property type="match status" value="1"/>
</dbReference>
<dbReference type="PANTHER" id="PTHR30582">
    <property type="entry name" value="L,D-TRANSPEPTIDASE"/>
    <property type="match status" value="1"/>
</dbReference>
<comment type="subcellular location">
    <subcellularLocation>
        <location evidence="1">Periplasm</location>
    </subcellularLocation>
</comment>
<comment type="caution">
    <text evidence="17">The sequence shown here is derived from an EMBL/GenBank/DDBJ whole genome shotgun (WGS) entry which is preliminary data.</text>
</comment>
<dbReference type="GO" id="GO:0018104">
    <property type="term" value="P:peptidoglycan-protein cross-linking"/>
    <property type="evidence" value="ECO:0007669"/>
    <property type="project" value="TreeGrafter"/>
</dbReference>
<name>A0A3A6U314_9GAMM</name>
<keyword evidence="11 13" id="KW-0961">Cell wall biogenesis/degradation</keyword>
<protein>
    <submittedName>
        <fullName evidence="17">LysM peptidoglycan-binding domain-containing protein</fullName>
    </submittedName>
</protein>
<dbReference type="RefSeq" id="WP_121854051.1">
    <property type="nucleotide sequence ID" value="NZ_CP037952.1"/>
</dbReference>
<accession>A0A3A6U314</accession>
<sequence>MKRISLVIISLLISLPSQALVYSLPEDGSRLVGHNETYIVPNGKLPLEAIADKFQLGLTNIMQANPGVDPFLPRPGTQLTIPHQLILPDAPHKGIIINLAEMRLYYYPKGDKTVEVYPIGIGEVGRDTPENWVTRVYRKKENPTWTPTAQTKADHAAKGDILPDVWPAGPDNPMGLFALYIGNLYAIHGTNASFGIGLRVSHGCVRLRNNDIEEVFKKVPIGTRVQFINNPVKVAVTPDGHRFIEVHEPLSKSIEDYESNDVLPLEFTQKVKRFLANSETDSSLLKQVLEQRSGMPVRVDE</sequence>
<dbReference type="InterPro" id="IPR036779">
    <property type="entry name" value="LysM_dom_sf"/>
</dbReference>
<evidence type="ECO:0000256" key="5">
    <source>
        <dbReference type="ARBA" id="ARBA00022679"/>
    </source>
</evidence>
<comment type="similarity">
    <text evidence="3">Belongs to the YkuD family.</text>
</comment>
<dbReference type="GO" id="GO:0071972">
    <property type="term" value="F:peptidoglycan L,D-transpeptidase activity"/>
    <property type="evidence" value="ECO:0007669"/>
    <property type="project" value="TreeGrafter"/>
</dbReference>
<evidence type="ECO:0000313" key="18">
    <source>
        <dbReference type="Proteomes" id="UP000273022"/>
    </source>
</evidence>
<reference evidence="17 18" key="1">
    <citation type="submission" date="2018-09" db="EMBL/GenBank/DDBJ databases">
        <title>Phylogeny of the Shewanellaceae, and recommendation for two new genera, Pseudoshewanella and Parashewanella.</title>
        <authorList>
            <person name="Wang G."/>
        </authorList>
    </citation>
    <scope>NUCLEOTIDE SEQUENCE [LARGE SCALE GENOMIC DNA]</scope>
    <source>
        <strain evidence="17 18">KCTC 22492</strain>
    </source>
</reference>
<gene>
    <name evidence="17" type="ORF">D5R81_12905</name>
</gene>
<dbReference type="GO" id="GO:0008360">
    <property type="term" value="P:regulation of cell shape"/>
    <property type="evidence" value="ECO:0007669"/>
    <property type="project" value="UniProtKB-UniRule"/>
</dbReference>
<keyword evidence="9 13" id="KW-0133">Cell shape</keyword>
<dbReference type="GO" id="GO:0071555">
    <property type="term" value="P:cell wall organization"/>
    <property type="evidence" value="ECO:0007669"/>
    <property type="project" value="UniProtKB-UniRule"/>
</dbReference>
<evidence type="ECO:0000313" key="17">
    <source>
        <dbReference type="EMBL" id="RJY11836.1"/>
    </source>
</evidence>
<dbReference type="CDD" id="cd00118">
    <property type="entry name" value="LysM"/>
    <property type="match status" value="1"/>
</dbReference>
<dbReference type="InterPro" id="IPR038063">
    <property type="entry name" value="Transpep_catalytic_dom"/>
</dbReference>
<evidence type="ECO:0000256" key="11">
    <source>
        <dbReference type="ARBA" id="ARBA00023316"/>
    </source>
</evidence>
<evidence type="ECO:0000256" key="12">
    <source>
        <dbReference type="ARBA" id="ARBA00060592"/>
    </source>
</evidence>
<keyword evidence="5" id="KW-0808">Transferase</keyword>
<feature type="chain" id="PRO_5017454103" evidence="14">
    <location>
        <begin position="20"/>
        <end position="301"/>
    </location>
</feature>
<evidence type="ECO:0000256" key="9">
    <source>
        <dbReference type="ARBA" id="ARBA00022960"/>
    </source>
</evidence>
<keyword evidence="10 13" id="KW-0573">Peptidoglycan synthesis</keyword>
<comment type="pathway">
    <text evidence="2 13">Cell wall biogenesis; peptidoglycan biosynthesis.</text>
</comment>
<dbReference type="InterPro" id="IPR005490">
    <property type="entry name" value="LD_TPept_cat_dom"/>
</dbReference>
<evidence type="ECO:0000256" key="4">
    <source>
        <dbReference type="ARBA" id="ARBA00022676"/>
    </source>
</evidence>
<evidence type="ECO:0000256" key="13">
    <source>
        <dbReference type="PROSITE-ProRule" id="PRU01373"/>
    </source>
</evidence>
<keyword evidence="4" id="KW-0328">Glycosyltransferase</keyword>
<evidence type="ECO:0000256" key="1">
    <source>
        <dbReference type="ARBA" id="ARBA00004418"/>
    </source>
</evidence>
<evidence type="ECO:0000259" key="16">
    <source>
        <dbReference type="PROSITE" id="PS52029"/>
    </source>
</evidence>
<dbReference type="GO" id="GO:0016757">
    <property type="term" value="F:glycosyltransferase activity"/>
    <property type="evidence" value="ECO:0007669"/>
    <property type="project" value="UniProtKB-KW"/>
</dbReference>
<evidence type="ECO:0000259" key="15">
    <source>
        <dbReference type="PROSITE" id="PS51782"/>
    </source>
</evidence>
<dbReference type="PANTHER" id="PTHR30582:SF24">
    <property type="entry name" value="L,D-TRANSPEPTIDASE ERFK_SRFK-RELATED"/>
    <property type="match status" value="1"/>
</dbReference>
<dbReference type="SUPFAM" id="SSF141523">
    <property type="entry name" value="L,D-transpeptidase catalytic domain-like"/>
    <property type="match status" value="1"/>
</dbReference>
<evidence type="ECO:0000256" key="2">
    <source>
        <dbReference type="ARBA" id="ARBA00004752"/>
    </source>
</evidence>
<dbReference type="AlphaFoldDB" id="A0A3A6U314"/>
<dbReference type="InterPro" id="IPR018392">
    <property type="entry name" value="LysM"/>
</dbReference>
<comment type="pathway">
    <text evidence="12">Glycan biosynthesis.</text>
</comment>
<dbReference type="Gene3D" id="3.10.350.10">
    <property type="entry name" value="LysM domain"/>
    <property type="match status" value="1"/>
</dbReference>
<dbReference type="Gene3D" id="2.40.440.10">
    <property type="entry name" value="L,D-transpeptidase catalytic domain-like"/>
    <property type="match status" value="1"/>
</dbReference>
<dbReference type="CDD" id="cd16913">
    <property type="entry name" value="YkuD_like"/>
    <property type="match status" value="1"/>
</dbReference>
<evidence type="ECO:0000256" key="7">
    <source>
        <dbReference type="ARBA" id="ARBA00022764"/>
    </source>
</evidence>
<dbReference type="InterPro" id="IPR050979">
    <property type="entry name" value="LD-transpeptidase"/>
</dbReference>
<dbReference type="GO" id="GO:0042597">
    <property type="term" value="C:periplasmic space"/>
    <property type="evidence" value="ECO:0007669"/>
    <property type="project" value="UniProtKB-SubCell"/>
</dbReference>
<dbReference type="GO" id="GO:0005576">
    <property type="term" value="C:extracellular region"/>
    <property type="evidence" value="ECO:0007669"/>
    <property type="project" value="TreeGrafter"/>
</dbReference>
<dbReference type="PROSITE" id="PS51782">
    <property type="entry name" value="LYSM"/>
    <property type="match status" value="1"/>
</dbReference>
<evidence type="ECO:0000256" key="6">
    <source>
        <dbReference type="ARBA" id="ARBA00022729"/>
    </source>
</evidence>
<evidence type="ECO:0000256" key="3">
    <source>
        <dbReference type="ARBA" id="ARBA00005992"/>
    </source>
</evidence>
<feature type="active site" description="Nucleophile" evidence="13">
    <location>
        <position position="204"/>
    </location>
</feature>
<dbReference type="UniPathway" id="UPA00219"/>
<evidence type="ECO:0000256" key="14">
    <source>
        <dbReference type="SAM" id="SignalP"/>
    </source>
</evidence>
<feature type="signal peptide" evidence="14">
    <location>
        <begin position="1"/>
        <end position="19"/>
    </location>
</feature>
<organism evidence="17 18">
    <name type="scientific">Parashewanella spongiae</name>
    <dbReference type="NCBI Taxonomy" id="342950"/>
    <lineage>
        <taxon>Bacteria</taxon>
        <taxon>Pseudomonadati</taxon>
        <taxon>Pseudomonadota</taxon>
        <taxon>Gammaproteobacteria</taxon>
        <taxon>Alteromonadales</taxon>
        <taxon>Shewanellaceae</taxon>
        <taxon>Parashewanella</taxon>
    </lineage>
</organism>
<feature type="domain" description="L,D-TPase catalytic" evidence="16">
    <location>
        <begin position="93"/>
        <end position="228"/>
    </location>
</feature>
<keyword evidence="6 14" id="KW-0732">Signal</keyword>
<evidence type="ECO:0000256" key="10">
    <source>
        <dbReference type="ARBA" id="ARBA00022984"/>
    </source>
</evidence>
<keyword evidence="8" id="KW-0378">Hydrolase</keyword>
<dbReference type="FunFam" id="2.40.440.10:FF:000001">
    <property type="entry name" value="L,D-transpeptidase YbiS"/>
    <property type="match status" value="1"/>
</dbReference>
<evidence type="ECO:0000256" key="8">
    <source>
        <dbReference type="ARBA" id="ARBA00022801"/>
    </source>
</evidence>
<dbReference type="OrthoDB" id="9787225at2"/>
<dbReference type="Proteomes" id="UP000273022">
    <property type="component" value="Unassembled WGS sequence"/>
</dbReference>
<dbReference type="EMBL" id="QYYH01000080">
    <property type="protein sequence ID" value="RJY11836.1"/>
    <property type="molecule type" value="Genomic_DNA"/>
</dbReference>
<dbReference type="PROSITE" id="PS52029">
    <property type="entry name" value="LD_TPASE"/>
    <property type="match status" value="1"/>
</dbReference>
<proteinExistence type="inferred from homology"/>